<dbReference type="InterPro" id="IPR000555">
    <property type="entry name" value="JAMM/MPN+_dom"/>
</dbReference>
<feature type="compositionally biased region" description="Polar residues" evidence="5">
    <location>
        <begin position="352"/>
        <end position="361"/>
    </location>
</feature>
<accession>A0A813UMH1</accession>
<dbReference type="AlphaFoldDB" id="A0A813UMH1"/>
<feature type="domain" description="MPN" evidence="6">
    <location>
        <begin position="45"/>
        <end position="180"/>
    </location>
</feature>
<dbReference type="GO" id="GO:0043161">
    <property type="term" value="P:proteasome-mediated ubiquitin-dependent protein catabolic process"/>
    <property type="evidence" value="ECO:0007669"/>
    <property type="project" value="TreeGrafter"/>
</dbReference>
<dbReference type="FunFam" id="3.40.140.10:FF:000009">
    <property type="entry name" value="26S proteasome non-ATPase regulatory subunit 7"/>
    <property type="match status" value="1"/>
</dbReference>
<feature type="compositionally biased region" description="Polar residues" evidence="5">
    <location>
        <begin position="21"/>
        <end position="30"/>
    </location>
</feature>
<dbReference type="PANTHER" id="PTHR10540:SF7">
    <property type="entry name" value="26S PROTEASOME NON-ATPASE REGULATORY SUBUNIT 7"/>
    <property type="match status" value="1"/>
</dbReference>
<dbReference type="Pfam" id="PF01398">
    <property type="entry name" value="JAB"/>
    <property type="match status" value="1"/>
</dbReference>
<dbReference type="InterPro" id="IPR024969">
    <property type="entry name" value="EIF3F/CSN6-like_C"/>
</dbReference>
<comment type="caution">
    <text evidence="9">The sequence shown here is derived from an EMBL/GenBank/DDBJ whole genome shotgun (WGS) entry which is preliminary data.</text>
</comment>
<evidence type="ECO:0000256" key="3">
    <source>
        <dbReference type="ARBA" id="ARBA00071765"/>
    </source>
</evidence>
<evidence type="ECO:0000256" key="1">
    <source>
        <dbReference type="ARBA" id="ARBA00008568"/>
    </source>
</evidence>
<dbReference type="CDD" id="cd08062">
    <property type="entry name" value="MPN_RPN7_8"/>
    <property type="match status" value="1"/>
</dbReference>
<evidence type="ECO:0000256" key="4">
    <source>
        <dbReference type="ARBA" id="ARBA00075094"/>
    </source>
</evidence>
<sequence>MSPPAATTTTSNKSIGDGQIPNENNLSTDKNQSITISPLNKIEKVVVHPLVLLSVVDHFNRMGKIGNSQRVVGVLLGSLTNKILDISNSFALPFDEEDKEKEVWFLDHEYLEIMYTMFRKVNARERIVGWYHTGPKLHRNDISINELVREYQPDSVLVIVDAKPKDLGLPTEAYIAVEEIHDDGSPASKTFEHLPSEIGAEEAEEVGVEHLLRDIRNATVGTLSQRITNQLMGLKGLTKSLYDIRAYLDKLLTNKLPLNHQILSHIQDIFNLLPDVTQQDLIKSIYVKTNDEMLLVYLSSLIRSIIALHNLIMNKIQNSDAEKADNTTTNINSTTTTTTPNVDKKTEKGSGDKSTTGNNSS</sequence>
<evidence type="ECO:0000313" key="7">
    <source>
        <dbReference type="EMBL" id="CAF0788606.1"/>
    </source>
</evidence>
<evidence type="ECO:0000313" key="10">
    <source>
        <dbReference type="EMBL" id="CAF3482384.1"/>
    </source>
</evidence>
<dbReference type="SMART" id="SM00232">
    <property type="entry name" value="JAB_MPN"/>
    <property type="match status" value="1"/>
</dbReference>
<feature type="compositionally biased region" description="Basic and acidic residues" evidence="5">
    <location>
        <begin position="342"/>
        <end position="351"/>
    </location>
</feature>
<dbReference type="OrthoDB" id="10256771at2759"/>
<evidence type="ECO:0000313" key="11">
    <source>
        <dbReference type="Proteomes" id="UP000663854"/>
    </source>
</evidence>
<evidence type="ECO:0000256" key="2">
    <source>
        <dbReference type="ARBA" id="ARBA00022942"/>
    </source>
</evidence>
<keyword evidence="2" id="KW-0647">Proteasome</keyword>
<dbReference type="EMBL" id="CAJNOH010000061">
    <property type="protein sequence ID" value="CAF0825436.1"/>
    <property type="molecule type" value="Genomic_DNA"/>
</dbReference>
<dbReference type="Proteomes" id="UP000663854">
    <property type="component" value="Unassembled WGS sequence"/>
</dbReference>
<dbReference type="Proteomes" id="UP000663882">
    <property type="component" value="Unassembled WGS sequence"/>
</dbReference>
<dbReference type="Pfam" id="PF13012">
    <property type="entry name" value="MitMem_reg"/>
    <property type="match status" value="1"/>
</dbReference>
<feature type="region of interest" description="Disordered" evidence="5">
    <location>
        <begin position="1"/>
        <end position="30"/>
    </location>
</feature>
<dbReference type="GO" id="GO:0005838">
    <property type="term" value="C:proteasome regulatory particle"/>
    <property type="evidence" value="ECO:0007669"/>
    <property type="project" value="InterPro"/>
</dbReference>
<feature type="region of interest" description="Disordered" evidence="5">
    <location>
        <begin position="322"/>
        <end position="361"/>
    </location>
</feature>
<evidence type="ECO:0000256" key="5">
    <source>
        <dbReference type="SAM" id="MobiDB-lite"/>
    </source>
</evidence>
<evidence type="ECO:0000313" key="8">
    <source>
        <dbReference type="EMBL" id="CAF0823379.1"/>
    </source>
</evidence>
<feature type="compositionally biased region" description="Polar residues" evidence="5">
    <location>
        <begin position="1"/>
        <end position="14"/>
    </location>
</feature>
<protein>
    <recommendedName>
        <fullName evidence="3">26S proteasome non-ATPase regulatory subunit 7</fullName>
    </recommendedName>
    <alternativeName>
        <fullName evidence="4">26S proteasome regulatory subunit RPN8</fullName>
    </alternativeName>
</protein>
<dbReference type="GO" id="GO:0008237">
    <property type="term" value="F:metallopeptidase activity"/>
    <property type="evidence" value="ECO:0007669"/>
    <property type="project" value="InterPro"/>
</dbReference>
<evidence type="ECO:0000259" key="6">
    <source>
        <dbReference type="PROSITE" id="PS50249"/>
    </source>
</evidence>
<dbReference type="EMBL" id="CAJNOO010000077">
    <property type="protein sequence ID" value="CAF0788606.1"/>
    <property type="molecule type" value="Genomic_DNA"/>
</dbReference>
<proteinExistence type="inferred from homology"/>
<dbReference type="InterPro" id="IPR033858">
    <property type="entry name" value="MPN_RPN7_8"/>
</dbReference>
<comment type="similarity">
    <text evidence="1">Belongs to the peptidase M67A family.</text>
</comment>
<dbReference type="Gene3D" id="3.40.140.10">
    <property type="entry name" value="Cytidine Deaminase, domain 2"/>
    <property type="match status" value="1"/>
</dbReference>
<dbReference type="EMBL" id="CAJNOL010000078">
    <property type="protein sequence ID" value="CAF0823379.1"/>
    <property type="molecule type" value="Genomic_DNA"/>
</dbReference>
<feature type="compositionally biased region" description="Low complexity" evidence="5">
    <location>
        <begin position="326"/>
        <end position="341"/>
    </location>
</feature>
<organism evidence="9 11">
    <name type="scientific">Rotaria sordida</name>
    <dbReference type="NCBI Taxonomy" id="392033"/>
    <lineage>
        <taxon>Eukaryota</taxon>
        <taxon>Metazoa</taxon>
        <taxon>Spiralia</taxon>
        <taxon>Gnathifera</taxon>
        <taxon>Rotifera</taxon>
        <taxon>Eurotatoria</taxon>
        <taxon>Bdelloidea</taxon>
        <taxon>Philodinida</taxon>
        <taxon>Philodinidae</taxon>
        <taxon>Rotaria</taxon>
    </lineage>
</organism>
<dbReference type="EMBL" id="CAJOAX010000021">
    <property type="protein sequence ID" value="CAF3482384.1"/>
    <property type="molecule type" value="Genomic_DNA"/>
</dbReference>
<dbReference type="Proteomes" id="UP000663823">
    <property type="component" value="Unassembled WGS sequence"/>
</dbReference>
<evidence type="ECO:0000313" key="12">
    <source>
        <dbReference type="Proteomes" id="UP000663870"/>
    </source>
</evidence>
<dbReference type="Proteomes" id="UP000663870">
    <property type="component" value="Unassembled WGS sequence"/>
</dbReference>
<dbReference type="PROSITE" id="PS50249">
    <property type="entry name" value="MPN"/>
    <property type="match status" value="1"/>
</dbReference>
<gene>
    <name evidence="8" type="ORF">JXQ802_LOCUS5320</name>
    <name evidence="10" type="ORF">OTI717_LOCUS608</name>
    <name evidence="9" type="ORF">PYM288_LOCUS5806</name>
    <name evidence="7" type="ORF">RFH988_LOCUS3305</name>
</gene>
<evidence type="ECO:0000313" key="9">
    <source>
        <dbReference type="EMBL" id="CAF0825436.1"/>
    </source>
</evidence>
<keyword evidence="12" id="KW-1185">Reference proteome</keyword>
<reference evidence="9" key="1">
    <citation type="submission" date="2021-02" db="EMBL/GenBank/DDBJ databases">
        <authorList>
            <person name="Nowell W R."/>
        </authorList>
    </citation>
    <scope>NUCLEOTIDE SEQUENCE</scope>
</reference>
<dbReference type="PANTHER" id="PTHR10540">
    <property type="entry name" value="EUKARYOTIC TRANSLATION INITIATION FACTOR 3 SUBUNIT F-RELATED"/>
    <property type="match status" value="1"/>
</dbReference>
<name>A0A813UMH1_9BILA</name>
<dbReference type="InterPro" id="IPR037518">
    <property type="entry name" value="MPN"/>
</dbReference>